<comment type="similarity">
    <text evidence="7">Belongs to the MetA family.</text>
</comment>
<feature type="binding site" evidence="7">
    <location>
        <position position="163"/>
    </location>
    <ligand>
        <name>substrate</name>
    </ligand>
</feature>
<dbReference type="GO" id="GO:0005737">
    <property type="term" value="C:cytoplasm"/>
    <property type="evidence" value="ECO:0007669"/>
    <property type="project" value="UniProtKB-SubCell"/>
</dbReference>
<dbReference type="UniPathway" id="UPA00051">
    <property type="reaction ID" value="UER00074"/>
</dbReference>
<comment type="pathway">
    <text evidence="7">Amino-acid biosynthesis; L-methionine biosynthesis via de novo pathway; O-acetyl-L-homoserine from L-homoserine: step 1/1.</text>
</comment>
<name>A0A1T4QBY3_9ENTE</name>
<dbReference type="HAMAP" id="MF_00295">
    <property type="entry name" value="MetA_acyltransf"/>
    <property type="match status" value="1"/>
</dbReference>
<keyword evidence="2 7" id="KW-0028">Amino-acid biosynthesis</keyword>
<keyword evidence="1 7" id="KW-0963">Cytoplasm</keyword>
<dbReference type="EC" id="2.3.1.31" evidence="7"/>
<evidence type="ECO:0000256" key="4">
    <source>
        <dbReference type="ARBA" id="ARBA00023167"/>
    </source>
</evidence>
<feature type="site" description="Important for acyl-CoA specificity" evidence="7">
    <location>
        <position position="111"/>
    </location>
</feature>
<dbReference type="NCBIfam" id="TIGR01001">
    <property type="entry name" value="metA"/>
    <property type="match status" value="1"/>
</dbReference>
<feature type="active site" description="Acyl-thioester intermediate" evidence="7 8">
    <location>
        <position position="142"/>
    </location>
</feature>
<dbReference type="AlphaFoldDB" id="A0A1T4QBY3"/>
<dbReference type="InterPro" id="IPR005697">
    <property type="entry name" value="HST_MetA"/>
</dbReference>
<dbReference type="GO" id="GO:0019281">
    <property type="term" value="P:L-methionine biosynthetic process from homoserine via O-succinyl-L-homoserine and cystathionine"/>
    <property type="evidence" value="ECO:0007669"/>
    <property type="project" value="InterPro"/>
</dbReference>
<keyword evidence="10" id="KW-1185">Reference proteome</keyword>
<evidence type="ECO:0000256" key="2">
    <source>
        <dbReference type="ARBA" id="ARBA00022605"/>
    </source>
</evidence>
<evidence type="ECO:0000256" key="6">
    <source>
        <dbReference type="ARBA" id="ARBA00049043"/>
    </source>
</evidence>
<comment type="caution">
    <text evidence="7">Lacks conserved residue(s) required for the propagation of feature annotation.</text>
</comment>
<dbReference type="SUPFAM" id="SSF52317">
    <property type="entry name" value="Class I glutamine amidotransferase-like"/>
    <property type="match status" value="1"/>
</dbReference>
<dbReference type="RefSeq" id="WP_078808044.1">
    <property type="nucleotide sequence ID" value="NZ_FUXI01000028.1"/>
</dbReference>
<dbReference type="PANTHER" id="PTHR20919:SF0">
    <property type="entry name" value="HOMOSERINE O-SUCCINYLTRANSFERASE"/>
    <property type="match status" value="1"/>
</dbReference>
<dbReference type="CDD" id="cd03131">
    <property type="entry name" value="GATase1_HTS"/>
    <property type="match status" value="1"/>
</dbReference>
<evidence type="ECO:0000256" key="8">
    <source>
        <dbReference type="PIRSR" id="PIRSR000450-1"/>
    </source>
</evidence>
<dbReference type="GO" id="GO:0008899">
    <property type="term" value="F:homoserine O-succinyltransferase activity"/>
    <property type="evidence" value="ECO:0007669"/>
    <property type="project" value="UniProtKB-UniRule"/>
</dbReference>
<keyword evidence="4 7" id="KW-0486">Methionine biosynthesis</keyword>
<dbReference type="OrthoDB" id="9772423at2"/>
<dbReference type="PIRSF" id="PIRSF000450">
    <property type="entry name" value="H_ser_succinyltr"/>
    <property type="match status" value="1"/>
</dbReference>
<reference evidence="9 10" key="1">
    <citation type="submission" date="2017-02" db="EMBL/GenBank/DDBJ databases">
        <authorList>
            <person name="Peterson S.W."/>
        </authorList>
    </citation>
    <scope>NUCLEOTIDE SEQUENCE [LARGE SCALE GENOMIC DNA]</scope>
    <source>
        <strain evidence="9 10">ATCC BAA-1030</strain>
    </source>
</reference>
<dbReference type="InterPro" id="IPR033752">
    <property type="entry name" value="MetA_family"/>
</dbReference>
<dbReference type="EMBL" id="FUXI01000028">
    <property type="protein sequence ID" value="SKA01126.1"/>
    <property type="molecule type" value="Genomic_DNA"/>
</dbReference>
<comment type="function">
    <text evidence="7">Transfers an acetyl group from acetyl-CoA to L-homoserine, forming acetyl-L-homoserine.</text>
</comment>
<evidence type="ECO:0000313" key="9">
    <source>
        <dbReference type="EMBL" id="SKA01126.1"/>
    </source>
</evidence>
<evidence type="ECO:0000256" key="1">
    <source>
        <dbReference type="ARBA" id="ARBA00022490"/>
    </source>
</evidence>
<organism evidence="9 10">
    <name type="scientific">Pilibacter termitis</name>
    <dbReference type="NCBI Taxonomy" id="263852"/>
    <lineage>
        <taxon>Bacteria</taxon>
        <taxon>Bacillati</taxon>
        <taxon>Bacillota</taxon>
        <taxon>Bacilli</taxon>
        <taxon>Lactobacillales</taxon>
        <taxon>Enterococcaceae</taxon>
        <taxon>Pilibacter</taxon>
    </lineage>
</organism>
<evidence type="ECO:0000256" key="3">
    <source>
        <dbReference type="ARBA" id="ARBA00022679"/>
    </source>
</evidence>
<dbReference type="PANTHER" id="PTHR20919">
    <property type="entry name" value="HOMOSERINE O-SUCCINYLTRANSFERASE"/>
    <property type="match status" value="1"/>
</dbReference>
<feature type="active site" evidence="7">
    <location>
        <position position="235"/>
    </location>
</feature>
<dbReference type="STRING" id="263852.SAMN02745116_02129"/>
<gene>
    <name evidence="7" type="primary">metAA</name>
    <name evidence="9" type="ORF">SAMN02745116_02129</name>
</gene>
<dbReference type="Proteomes" id="UP000190328">
    <property type="component" value="Unassembled WGS sequence"/>
</dbReference>
<feature type="site" description="Important for substrate specificity" evidence="7">
    <location>
        <position position="191"/>
    </location>
</feature>
<evidence type="ECO:0000256" key="5">
    <source>
        <dbReference type="ARBA" id="ARBA00023315"/>
    </source>
</evidence>
<evidence type="ECO:0000256" key="7">
    <source>
        <dbReference type="HAMAP-Rule" id="MF_00295"/>
    </source>
</evidence>
<comment type="subcellular location">
    <subcellularLocation>
        <location evidence="7">Cytoplasm</location>
    </subcellularLocation>
</comment>
<feature type="binding site" evidence="7">
    <location>
        <position position="247"/>
    </location>
    <ligand>
        <name>substrate</name>
    </ligand>
</feature>
<keyword evidence="5 7" id="KW-0012">Acyltransferase</keyword>
<feature type="binding site" evidence="7">
    <location>
        <position position="191"/>
    </location>
    <ligand>
        <name>substrate</name>
    </ligand>
</feature>
<comment type="catalytic activity">
    <reaction evidence="6 7">
        <text>L-homoserine + acetyl-CoA = O-acetyl-L-homoserine + CoA</text>
        <dbReference type="Rhea" id="RHEA:13701"/>
        <dbReference type="ChEBI" id="CHEBI:57287"/>
        <dbReference type="ChEBI" id="CHEBI:57288"/>
        <dbReference type="ChEBI" id="CHEBI:57476"/>
        <dbReference type="ChEBI" id="CHEBI:57716"/>
        <dbReference type="EC" id="2.3.1.31"/>
    </reaction>
</comment>
<dbReference type="Pfam" id="PF04204">
    <property type="entry name" value="HTS"/>
    <property type="match status" value="1"/>
</dbReference>
<dbReference type="InterPro" id="IPR029062">
    <property type="entry name" value="Class_I_gatase-like"/>
</dbReference>
<protein>
    <recommendedName>
        <fullName evidence="7">Homoserine O-acetyltransferase</fullName>
        <shortName evidence="7">HAT</shortName>
        <ecNumber evidence="7">2.3.1.31</ecNumber>
    </recommendedName>
    <alternativeName>
        <fullName evidence="7">Homoserine transacetylase</fullName>
        <shortName evidence="7">HTA</shortName>
    </alternativeName>
</protein>
<keyword evidence="3 7" id="KW-0808">Transferase</keyword>
<dbReference type="GO" id="GO:0004414">
    <property type="term" value="F:homoserine O-acetyltransferase activity"/>
    <property type="evidence" value="ECO:0007669"/>
    <property type="project" value="UniProtKB-EC"/>
</dbReference>
<proteinExistence type="inferred from homology"/>
<evidence type="ECO:0000313" key="10">
    <source>
        <dbReference type="Proteomes" id="UP000190328"/>
    </source>
</evidence>
<dbReference type="Gene3D" id="3.40.50.880">
    <property type="match status" value="1"/>
</dbReference>
<feature type="active site" description="Proton acceptor" evidence="7">
    <location>
        <position position="233"/>
    </location>
</feature>
<accession>A0A1T4QBY3</accession>
<sequence length="308" mass="36052">MPVIISKELPAVETLQKENIFALVKERASTQDIRPLKIVIVNLMPQKEATELQLLRLLSQSPIQLDIRLLKMRTHRAKTASNHHLDKFYQDFLKLQHENFDALIVTGAPVETMPFEKVDYWAELCEILKWSQKHCFSCLHICWGAQAGLFFHYGIEKYLYSQKLFGIYTQRVLTPHPLLRGFNDTFDCPQSRYTGIRLEAGECPELQHLDENAEIGSTIFVSKDQKNIFVLGHLEYETETLKEEFLRDLKKNLPTSMPLNYFEQNNPHGRIENTWRCSASLFFHNWINEIYQQTPYDLAELGQYVEEN</sequence>